<dbReference type="RefSeq" id="WP_095542259.1">
    <property type="nucleotide sequence ID" value="NZ_CP156659.1"/>
</dbReference>
<proteinExistence type="predicted"/>
<evidence type="ECO:0000259" key="1">
    <source>
        <dbReference type="Pfam" id="PF08241"/>
    </source>
</evidence>
<dbReference type="SUPFAM" id="SSF53335">
    <property type="entry name" value="S-adenosyl-L-methionine-dependent methyltransferases"/>
    <property type="match status" value="1"/>
</dbReference>
<dbReference type="Proteomes" id="UP000217780">
    <property type="component" value="Unassembled WGS sequence"/>
</dbReference>
<gene>
    <name evidence="2" type="ORF">CLI92_07735</name>
</gene>
<sequence length="250" mass="28158">MSLEWLRVIREHEFEQILKFMPPADSAARVLEIGAGTGQQAAQLEALGYQVTAIDIPESAYARQRVYPVKDYDGKTLPVSTASMDVVFSSNVLEHVVAIDALLEEMARVLVPGGLAIHVLPTPAWRCLTTFTYYPWLLKRFLQIVFRSGAKRHDSSPVSRSMPNPGSALSMLWQKKHGERGNLLTETWFFSEAWWRRTFSRAGFKVVEVRPAGIVYSGSFLFSELLPMTVRKPLAKLLGSATKIYILRLD</sequence>
<evidence type="ECO:0000313" key="2">
    <source>
        <dbReference type="EMBL" id="PAX16622.1"/>
    </source>
</evidence>
<feature type="domain" description="Methyltransferase type 11" evidence="1">
    <location>
        <begin position="31"/>
        <end position="117"/>
    </location>
</feature>
<comment type="caution">
    <text evidence="2">The sequence shown here is derived from an EMBL/GenBank/DDBJ whole genome shotgun (WGS) entry which is preliminary data.</text>
</comment>
<evidence type="ECO:0000313" key="3">
    <source>
        <dbReference type="Proteomes" id="UP000217780"/>
    </source>
</evidence>
<dbReference type="PANTHER" id="PTHR43591:SF24">
    <property type="entry name" value="2-METHOXY-6-POLYPRENYL-1,4-BENZOQUINOL METHYLASE, MITOCHONDRIAL"/>
    <property type="match status" value="1"/>
</dbReference>
<organism evidence="2 3">
    <name type="scientific">Vandammella animalimorsus</name>
    <dbReference type="NCBI Taxonomy" id="2029117"/>
    <lineage>
        <taxon>Bacteria</taxon>
        <taxon>Pseudomonadati</taxon>
        <taxon>Pseudomonadota</taxon>
        <taxon>Betaproteobacteria</taxon>
        <taxon>Burkholderiales</taxon>
        <taxon>Comamonadaceae</taxon>
        <taxon>Vandammella</taxon>
    </lineage>
</organism>
<dbReference type="PANTHER" id="PTHR43591">
    <property type="entry name" value="METHYLTRANSFERASE"/>
    <property type="match status" value="1"/>
</dbReference>
<dbReference type="InterPro" id="IPR013216">
    <property type="entry name" value="Methyltransf_11"/>
</dbReference>
<accession>A0A2A2T531</accession>
<name>A0A2A2T531_9BURK</name>
<dbReference type="CDD" id="cd02440">
    <property type="entry name" value="AdoMet_MTases"/>
    <property type="match status" value="1"/>
</dbReference>
<dbReference type="EMBL" id="NTBI01000006">
    <property type="protein sequence ID" value="PAX16622.1"/>
    <property type="molecule type" value="Genomic_DNA"/>
</dbReference>
<dbReference type="AlphaFoldDB" id="A0A2A2T531"/>
<dbReference type="Gene3D" id="3.40.50.150">
    <property type="entry name" value="Vaccinia Virus protein VP39"/>
    <property type="match status" value="1"/>
</dbReference>
<dbReference type="Pfam" id="PF08241">
    <property type="entry name" value="Methyltransf_11"/>
    <property type="match status" value="1"/>
</dbReference>
<dbReference type="GO" id="GO:0008168">
    <property type="term" value="F:methyltransferase activity"/>
    <property type="evidence" value="ECO:0007669"/>
    <property type="project" value="TreeGrafter"/>
</dbReference>
<dbReference type="GeneID" id="93874325"/>
<reference evidence="2 3" key="1">
    <citation type="submission" date="2017-08" db="EMBL/GenBank/DDBJ databases">
        <title>WGS of Clinical strains of the CDC Group NO-1 linked to zoonotic infections in humans.</title>
        <authorList>
            <person name="Bernier A.-M."/>
            <person name="Bernard K."/>
        </authorList>
    </citation>
    <scope>NUCLEOTIDE SEQUENCE [LARGE SCALE GENOMIC DNA]</scope>
    <source>
        <strain evidence="2 3">NML91-0035</strain>
    </source>
</reference>
<protein>
    <recommendedName>
        <fullName evidence="1">Methyltransferase type 11 domain-containing protein</fullName>
    </recommendedName>
</protein>
<dbReference type="InterPro" id="IPR029063">
    <property type="entry name" value="SAM-dependent_MTases_sf"/>
</dbReference>